<gene>
    <name evidence="4" type="ORF">BIFLH664_01845</name>
    <name evidence="3" type="ORF">BIFLH665_01845</name>
    <name evidence="2" type="ORF">RY67_1830</name>
</gene>
<dbReference type="CDD" id="cd00093">
    <property type="entry name" value="HTH_XRE"/>
    <property type="match status" value="1"/>
</dbReference>
<dbReference type="PROSITE" id="PS50943">
    <property type="entry name" value="HTH_CROC1"/>
    <property type="match status" value="1"/>
</dbReference>
<dbReference type="Pfam" id="PF01548">
    <property type="entry name" value="DEDD_Tnp_IS110"/>
    <property type="match status" value="1"/>
</dbReference>
<dbReference type="PANTHER" id="PTHR33055">
    <property type="entry name" value="TRANSPOSASE FOR INSERTION SEQUENCE ELEMENT IS1111A"/>
    <property type="match status" value="1"/>
</dbReference>
<dbReference type="Pfam" id="PF02371">
    <property type="entry name" value="Transposase_20"/>
    <property type="match status" value="1"/>
</dbReference>
<reference evidence="2 5" key="1">
    <citation type="submission" date="2014-12" db="EMBL/GenBank/DDBJ databases">
        <title>Complete genome sequence of Bifidobacterium longum subsp. infantis BT1.</title>
        <authorList>
            <person name="Kim J.F."/>
            <person name="Kwak M.-J."/>
        </authorList>
    </citation>
    <scope>NUCLEOTIDE SEQUENCE [LARGE SCALE GENOMIC DNA]</scope>
    <source>
        <strain evidence="2 5">BT1</strain>
    </source>
</reference>
<protein>
    <submittedName>
        <fullName evidence="2">Putative transposase</fullName>
    </submittedName>
    <submittedName>
        <fullName evidence="3">Transposase IS116/IS110/IS902 family protein</fullName>
    </submittedName>
</protein>
<accession>A0A0M5KVI1</accession>
<dbReference type="PATRIC" id="fig|1682.24.peg.1785"/>
<dbReference type="PANTHER" id="PTHR33055:SF16">
    <property type="entry name" value="TRANSPOSASE FOR INSERTION SEQUENCE ELEMENT IS1547"/>
    <property type="match status" value="1"/>
</dbReference>
<dbReference type="InterPro" id="IPR010982">
    <property type="entry name" value="Lambda_DNA-bd_dom_sf"/>
</dbReference>
<sequence>MEQPTTIIAGVDTHTGIHTLALLDMNGRVLSTNTFGADPDGYGHLIAMLGDPARCAGIGVEGTNSFGAALARRLQAAGFPVYEVLRPKRGVRRKDGKSDPIDAIAAARSVLAGDGTSLPKSSDGWVEALRHLNAERSQPVTAMTTPANSTGGLPAAAPEPIREKYRGLRTETRMNRLASCRPSGGLVAHSVLTALKGAAKAWRALKEQADPLEERMRSILDTNARPLLDIYRAGTITAATIAIVAGDNPERIRDEAAFAKLCGACPIPASSGKTNRHRLNRGGNRQGNMALHRIAIVRLGYHQPTRDYVAKKTREGKSKLEIIRCLKRHIAREAYKALIAIRNGGAGRQTPQERGALLRRLRTSHGITQQQIGEALAVPSSRISEIERGTRDLPELEQRATQWIHSITTPTTRHSQPLDDE</sequence>
<dbReference type="InterPro" id="IPR003346">
    <property type="entry name" value="Transposase_20"/>
</dbReference>
<name>A0A0M5KVI1_BIFLI</name>
<dbReference type="GO" id="GO:0006313">
    <property type="term" value="P:DNA transposition"/>
    <property type="evidence" value="ECO:0007669"/>
    <property type="project" value="InterPro"/>
</dbReference>
<proteinExistence type="predicted"/>
<evidence type="ECO:0000313" key="6">
    <source>
        <dbReference type="Proteomes" id="UP000494179"/>
    </source>
</evidence>
<dbReference type="Proteomes" id="UP000494179">
    <property type="component" value="Unassembled WGS sequence"/>
</dbReference>
<organism evidence="2 5">
    <name type="scientific">Bifidobacterium longum subsp. infantis</name>
    <dbReference type="NCBI Taxonomy" id="1682"/>
    <lineage>
        <taxon>Bacteria</taxon>
        <taxon>Bacillati</taxon>
        <taxon>Actinomycetota</taxon>
        <taxon>Actinomycetes</taxon>
        <taxon>Bifidobacteriales</taxon>
        <taxon>Bifidobacteriaceae</taxon>
        <taxon>Bifidobacterium</taxon>
    </lineage>
</organism>
<evidence type="ECO:0000313" key="7">
    <source>
        <dbReference type="Proteomes" id="UP000494270"/>
    </source>
</evidence>
<dbReference type="InterPro" id="IPR001387">
    <property type="entry name" value="Cro/C1-type_HTH"/>
</dbReference>
<evidence type="ECO:0000313" key="5">
    <source>
        <dbReference type="Proteomes" id="UP000067206"/>
    </source>
</evidence>
<dbReference type="GO" id="GO:0004803">
    <property type="term" value="F:transposase activity"/>
    <property type="evidence" value="ECO:0007669"/>
    <property type="project" value="InterPro"/>
</dbReference>
<reference evidence="6 7" key="2">
    <citation type="submission" date="2019-10" db="EMBL/GenBank/DDBJ databases">
        <authorList>
            <consortium name="Melissa Lawson"/>
            <person name="O'neill I."/>
        </authorList>
    </citation>
    <scope>NUCLEOTIDE SEQUENCE [LARGE SCALE GENOMIC DNA]</scope>
    <source>
        <strain evidence="4">LH_664</strain>
        <strain evidence="3">LH_665</strain>
    </source>
</reference>
<dbReference type="Pfam" id="PF13560">
    <property type="entry name" value="HTH_31"/>
    <property type="match status" value="1"/>
</dbReference>
<dbReference type="RefSeq" id="WP_060620961.1">
    <property type="nucleotide sequence ID" value="NZ_CABWKE010000031.1"/>
</dbReference>
<evidence type="ECO:0000313" key="2">
    <source>
        <dbReference type="EMBL" id="ALE09840.1"/>
    </source>
</evidence>
<dbReference type="InterPro" id="IPR002525">
    <property type="entry name" value="Transp_IS110-like_N"/>
</dbReference>
<evidence type="ECO:0000313" key="3">
    <source>
        <dbReference type="EMBL" id="VWQ28738.1"/>
    </source>
</evidence>
<evidence type="ECO:0000313" key="4">
    <source>
        <dbReference type="EMBL" id="VWQ37624.1"/>
    </source>
</evidence>
<dbReference type="EMBL" id="CABWKI010000029">
    <property type="protein sequence ID" value="VWQ37624.1"/>
    <property type="molecule type" value="Genomic_DNA"/>
</dbReference>
<dbReference type="SUPFAM" id="SSF47413">
    <property type="entry name" value="lambda repressor-like DNA-binding domains"/>
    <property type="match status" value="1"/>
</dbReference>
<dbReference type="AlphaFoldDB" id="A0A0M5KVI1"/>
<dbReference type="EMBL" id="CABWKE010000031">
    <property type="protein sequence ID" value="VWQ28738.1"/>
    <property type="molecule type" value="Genomic_DNA"/>
</dbReference>
<dbReference type="Proteomes" id="UP000494270">
    <property type="component" value="Unassembled WGS sequence"/>
</dbReference>
<dbReference type="InterPro" id="IPR047650">
    <property type="entry name" value="Transpos_IS110"/>
</dbReference>
<dbReference type="Proteomes" id="UP000067206">
    <property type="component" value="Chromosome"/>
</dbReference>
<dbReference type="GO" id="GO:0003677">
    <property type="term" value="F:DNA binding"/>
    <property type="evidence" value="ECO:0007669"/>
    <property type="project" value="InterPro"/>
</dbReference>
<dbReference type="Gene3D" id="1.10.260.40">
    <property type="entry name" value="lambda repressor-like DNA-binding domains"/>
    <property type="match status" value="1"/>
</dbReference>
<evidence type="ECO:0000259" key="1">
    <source>
        <dbReference type="PROSITE" id="PS50943"/>
    </source>
</evidence>
<dbReference type="EMBL" id="CP010411">
    <property type="protein sequence ID" value="ALE09840.1"/>
    <property type="molecule type" value="Genomic_DNA"/>
</dbReference>
<feature type="domain" description="HTH cro/C1-type" evidence="1">
    <location>
        <begin position="358"/>
        <end position="391"/>
    </location>
</feature>